<evidence type="ECO:0000256" key="4">
    <source>
        <dbReference type="ARBA" id="ARBA00022807"/>
    </source>
</evidence>
<evidence type="ECO:0000313" key="7">
    <source>
        <dbReference type="Proteomes" id="UP001205603"/>
    </source>
</evidence>
<dbReference type="PROSITE" id="PS51935">
    <property type="entry name" value="NLPC_P60"/>
    <property type="match status" value="1"/>
</dbReference>
<dbReference type="PANTHER" id="PTHR47053:SF1">
    <property type="entry name" value="MUREIN DD-ENDOPEPTIDASE MEPH-RELATED"/>
    <property type="match status" value="1"/>
</dbReference>
<proteinExistence type="inferred from homology"/>
<reference evidence="6 7" key="1">
    <citation type="submission" date="2022-07" db="EMBL/GenBank/DDBJ databases">
        <title>Fecal culturing of patients with breast cancer.</title>
        <authorList>
            <person name="Teng N.M.Y."/>
            <person name="Kiu R."/>
            <person name="Evans R."/>
            <person name="Baker D.J."/>
            <person name="Zenner C."/>
            <person name="Robinson S.D."/>
            <person name="Hall L.J."/>
        </authorList>
    </citation>
    <scope>NUCLEOTIDE SEQUENCE [LARGE SCALE GENOMIC DNA]</scope>
    <source>
        <strain evidence="6 7">LH1063</strain>
    </source>
</reference>
<evidence type="ECO:0000313" key="6">
    <source>
        <dbReference type="EMBL" id="MCP9612169.1"/>
    </source>
</evidence>
<keyword evidence="2" id="KW-0645">Protease</keyword>
<keyword evidence="4" id="KW-0788">Thiol protease</keyword>
<evidence type="ECO:0000256" key="2">
    <source>
        <dbReference type="ARBA" id="ARBA00022670"/>
    </source>
</evidence>
<dbReference type="InterPro" id="IPR041382">
    <property type="entry name" value="SH3_16"/>
</dbReference>
<dbReference type="Pfam" id="PF18348">
    <property type="entry name" value="SH3_16"/>
    <property type="match status" value="1"/>
</dbReference>
<accession>A0ABT1MHQ2</accession>
<dbReference type="InterPro" id="IPR038765">
    <property type="entry name" value="Papain-like_cys_pep_sf"/>
</dbReference>
<protein>
    <submittedName>
        <fullName evidence="6">C40 family peptidase</fullName>
    </submittedName>
</protein>
<dbReference type="Pfam" id="PF00877">
    <property type="entry name" value="NLPC_P60"/>
    <property type="match status" value="1"/>
</dbReference>
<dbReference type="InterPro" id="IPR051202">
    <property type="entry name" value="Peptidase_C40"/>
</dbReference>
<dbReference type="EMBL" id="JANDHW010000007">
    <property type="protein sequence ID" value="MCP9612169.1"/>
    <property type="molecule type" value="Genomic_DNA"/>
</dbReference>
<feature type="domain" description="NlpC/P60" evidence="5">
    <location>
        <begin position="130"/>
        <end position="258"/>
    </location>
</feature>
<evidence type="ECO:0000256" key="1">
    <source>
        <dbReference type="ARBA" id="ARBA00007074"/>
    </source>
</evidence>
<dbReference type="InterPro" id="IPR000064">
    <property type="entry name" value="NLP_P60_dom"/>
</dbReference>
<dbReference type="Gene3D" id="3.90.1720.10">
    <property type="entry name" value="endopeptidase domain like (from Nostoc punctiforme)"/>
    <property type="match status" value="1"/>
</dbReference>
<evidence type="ECO:0000256" key="3">
    <source>
        <dbReference type="ARBA" id="ARBA00022801"/>
    </source>
</evidence>
<organism evidence="6 7">
    <name type="scientific">Coprobacter tertius</name>
    <dbReference type="NCBI Taxonomy" id="2944915"/>
    <lineage>
        <taxon>Bacteria</taxon>
        <taxon>Pseudomonadati</taxon>
        <taxon>Bacteroidota</taxon>
        <taxon>Bacteroidia</taxon>
        <taxon>Bacteroidales</taxon>
        <taxon>Barnesiellaceae</taxon>
        <taxon>Coprobacter</taxon>
    </lineage>
</organism>
<dbReference type="Proteomes" id="UP001205603">
    <property type="component" value="Unassembled WGS sequence"/>
</dbReference>
<keyword evidence="7" id="KW-1185">Reference proteome</keyword>
<evidence type="ECO:0000259" key="5">
    <source>
        <dbReference type="PROSITE" id="PS51935"/>
    </source>
</evidence>
<dbReference type="RefSeq" id="WP_255027431.1">
    <property type="nucleotide sequence ID" value="NZ_JANDHW010000007.1"/>
</dbReference>
<dbReference type="PANTHER" id="PTHR47053">
    <property type="entry name" value="MUREIN DD-ENDOPEPTIDASE MEPH-RELATED"/>
    <property type="match status" value="1"/>
</dbReference>
<comment type="similarity">
    <text evidence="1">Belongs to the peptidase C40 family.</text>
</comment>
<dbReference type="Gene3D" id="2.30.30.40">
    <property type="entry name" value="SH3 Domains"/>
    <property type="match status" value="1"/>
</dbReference>
<keyword evidence="3" id="KW-0378">Hydrolase</keyword>
<dbReference type="SUPFAM" id="SSF54001">
    <property type="entry name" value="Cysteine proteinases"/>
    <property type="match status" value="1"/>
</dbReference>
<gene>
    <name evidence="6" type="ORF">NMU02_08705</name>
</gene>
<name>A0ABT1MHQ2_9BACT</name>
<comment type="caution">
    <text evidence="6">The sequence shown here is derived from an EMBL/GenBank/DDBJ whole genome shotgun (WGS) entry which is preliminary data.</text>
</comment>
<sequence length="261" mass="29449">MSSAIAIQSVVPIREKADETSEMVSQLLFGETIKILSLEEKWAEIESSDNYRGWVDRKMLFENEISSNIEPNCSWIISSPIAVIQRTGIDGVQYLSMGSLFHEYDDETEMFRMGNMTGRLISGSVIKSQWSCVAQLLATARHWLNVPYLWGGRNIMGVDCSGFIQIIFRINGIELPRDAKDQALAGRCLDTNEEILPGDLAFFSNAMEKIVHVGMIIASDRIIHCSGSVRIDILDKKGIYREDIGDYTHKLHSVVRMIDRL</sequence>